<sequence>MSSTDNVQSSESIIPEDWVKKYKLFEDTALLAPLLSPEVIHQLVTGNSVSLNQNHAGFMVFPLDDYLGTVTAVGQKHPPGRFGTPARLLPGHSMISIRGSPRLSLLAHLGMRIGLEPADIFDHASIPDSFRVSGLPQYPKPVLTFRMVSFGRWYRAHSRVGQRHLDLSTEQFARRDTIGDQREGSEQFRHINLHAADFISVEQNVSFLVYSREQDDNSRGWSGILLNDSGEQSTAVPWASLKTRDHPAFFPLVRSGRCTVSTDLSWHPPHNTQDSGSYSSPDPCESRARHDSRCFMNAQVKGLACQDPLVVVFDLLTTSALSWSRCFDFLHALHHNRGHDDVEDRVAFLLRDRQVLHNARAYFSDMLSFLRRREQLTWPHAATQQDRVRVDEMIESAVETLVHLDQRADDLSRMCAESIAVEMNVISITEARKGLAQASRIELLTVLAFLFIPMSFVSSFFGMNVQTFKDPGPPLVTFFQVAIPITLPRLEV</sequence>
<dbReference type="OrthoDB" id="3231000at2759"/>
<comment type="caution">
    <text evidence="7">The sequence shown here is derived from an EMBL/GenBank/DDBJ whole genome shotgun (WGS) entry which is preliminary data.</text>
</comment>
<dbReference type="EMBL" id="CABFOC020000054">
    <property type="protein sequence ID" value="CAH0055137.1"/>
    <property type="molecule type" value="Genomic_DNA"/>
</dbReference>
<dbReference type="Pfam" id="PF01544">
    <property type="entry name" value="CorA"/>
    <property type="match status" value="1"/>
</dbReference>
<dbReference type="InterPro" id="IPR045863">
    <property type="entry name" value="CorA_TM1_TM2"/>
</dbReference>
<feature type="region of interest" description="Disordered" evidence="5">
    <location>
        <begin position="264"/>
        <end position="284"/>
    </location>
</feature>
<dbReference type="Gene3D" id="1.20.58.340">
    <property type="entry name" value="Magnesium transport protein CorA, transmembrane region"/>
    <property type="match status" value="1"/>
</dbReference>
<keyword evidence="3 6" id="KW-1133">Transmembrane helix</keyword>
<feature type="non-terminal residue" evidence="7">
    <location>
        <position position="492"/>
    </location>
</feature>
<dbReference type="SUPFAM" id="SSF144083">
    <property type="entry name" value="Magnesium transport protein CorA, transmembrane region"/>
    <property type="match status" value="1"/>
</dbReference>
<dbReference type="Proteomes" id="UP000775872">
    <property type="component" value="Unassembled WGS sequence"/>
</dbReference>
<feature type="transmembrane region" description="Helical" evidence="6">
    <location>
        <begin position="441"/>
        <end position="461"/>
    </location>
</feature>
<protein>
    <submittedName>
        <fullName evidence="7">Uncharacterized protein</fullName>
    </submittedName>
</protein>
<reference evidence="7" key="1">
    <citation type="submission" date="2021-10" db="EMBL/GenBank/DDBJ databases">
        <authorList>
            <person name="Piombo E."/>
        </authorList>
    </citation>
    <scope>NUCLEOTIDE SEQUENCE</scope>
</reference>
<accession>A0A9N9ZGM3</accession>
<evidence type="ECO:0000256" key="5">
    <source>
        <dbReference type="SAM" id="MobiDB-lite"/>
    </source>
</evidence>
<dbReference type="AlphaFoldDB" id="A0A9N9ZGM3"/>
<feature type="compositionally biased region" description="Polar residues" evidence="5">
    <location>
        <begin position="264"/>
        <end position="280"/>
    </location>
</feature>
<keyword evidence="8" id="KW-1185">Reference proteome</keyword>
<dbReference type="InterPro" id="IPR002523">
    <property type="entry name" value="MgTranspt_CorA/ZnTranspt_ZntB"/>
</dbReference>
<evidence type="ECO:0000313" key="7">
    <source>
        <dbReference type="EMBL" id="CAH0055137.1"/>
    </source>
</evidence>
<evidence type="ECO:0000313" key="8">
    <source>
        <dbReference type="Proteomes" id="UP000775872"/>
    </source>
</evidence>
<evidence type="ECO:0000256" key="3">
    <source>
        <dbReference type="ARBA" id="ARBA00022989"/>
    </source>
</evidence>
<evidence type="ECO:0000256" key="1">
    <source>
        <dbReference type="ARBA" id="ARBA00004141"/>
    </source>
</evidence>
<organism evidence="7 8">
    <name type="scientific">Clonostachys solani</name>
    <dbReference type="NCBI Taxonomy" id="160281"/>
    <lineage>
        <taxon>Eukaryota</taxon>
        <taxon>Fungi</taxon>
        <taxon>Dikarya</taxon>
        <taxon>Ascomycota</taxon>
        <taxon>Pezizomycotina</taxon>
        <taxon>Sordariomycetes</taxon>
        <taxon>Hypocreomycetidae</taxon>
        <taxon>Hypocreales</taxon>
        <taxon>Bionectriaceae</taxon>
        <taxon>Clonostachys</taxon>
    </lineage>
</organism>
<comment type="subcellular location">
    <subcellularLocation>
        <location evidence="1">Membrane</location>
        <topology evidence="1">Multi-pass membrane protein</topology>
    </subcellularLocation>
</comment>
<dbReference type="GO" id="GO:0016020">
    <property type="term" value="C:membrane"/>
    <property type="evidence" value="ECO:0007669"/>
    <property type="project" value="UniProtKB-SubCell"/>
</dbReference>
<gene>
    <name evidence="7" type="ORF">CSOL1703_00017040</name>
</gene>
<dbReference type="GO" id="GO:0046873">
    <property type="term" value="F:metal ion transmembrane transporter activity"/>
    <property type="evidence" value="ECO:0007669"/>
    <property type="project" value="InterPro"/>
</dbReference>
<evidence type="ECO:0000256" key="4">
    <source>
        <dbReference type="ARBA" id="ARBA00023136"/>
    </source>
</evidence>
<proteinExistence type="predicted"/>
<evidence type="ECO:0000256" key="6">
    <source>
        <dbReference type="SAM" id="Phobius"/>
    </source>
</evidence>
<evidence type="ECO:0000256" key="2">
    <source>
        <dbReference type="ARBA" id="ARBA00022692"/>
    </source>
</evidence>
<name>A0A9N9ZGM3_9HYPO</name>
<keyword evidence="2 6" id="KW-0812">Transmembrane</keyword>
<keyword evidence="4 6" id="KW-0472">Membrane</keyword>